<keyword evidence="2" id="KW-1185">Reference proteome</keyword>
<proteinExistence type="predicted"/>
<protein>
    <recommendedName>
        <fullName evidence="3">ATP-dependent Zn protease</fullName>
    </recommendedName>
</protein>
<evidence type="ECO:0000313" key="2">
    <source>
        <dbReference type="Proteomes" id="UP001170666"/>
    </source>
</evidence>
<accession>A0ABT9D2M1</accession>
<dbReference type="EMBL" id="JAOSIT010000031">
    <property type="protein sequence ID" value="MDO8057545.1"/>
    <property type="molecule type" value="Genomic_DNA"/>
</dbReference>
<dbReference type="Proteomes" id="UP001170666">
    <property type="component" value="Unassembled WGS sequence"/>
</dbReference>
<feature type="non-terminal residue" evidence="1">
    <location>
        <position position="1"/>
    </location>
</feature>
<organism evidence="1 2">
    <name type="scientific">Candidatus Phytoplasma gossypii</name>
    <dbReference type="NCBI Taxonomy" id="2982629"/>
    <lineage>
        <taxon>Bacteria</taxon>
        <taxon>Bacillati</taxon>
        <taxon>Mycoplasmatota</taxon>
        <taxon>Mollicutes</taxon>
        <taxon>Acholeplasmatales</taxon>
        <taxon>Acholeplasmataceae</taxon>
        <taxon>Candidatus Phytoplasma</taxon>
        <taxon>16SrII (Peanut WB group)</taxon>
    </lineage>
</organism>
<evidence type="ECO:0000313" key="1">
    <source>
        <dbReference type="EMBL" id="MDO8057545.1"/>
    </source>
</evidence>
<gene>
    <name evidence="1" type="ORF">OC698_02480</name>
</gene>
<name>A0ABT9D2M1_9MOLU</name>
<evidence type="ECO:0008006" key="3">
    <source>
        <dbReference type="Google" id="ProtNLM"/>
    </source>
</evidence>
<comment type="caution">
    <text evidence="1">The sequence shown here is derived from an EMBL/GenBank/DDBJ whole genome shotgun (WGS) entry which is preliminary data.</text>
</comment>
<sequence>LKSLQAHEESLRKELKLVENRRELQKEPTNLANYIKEGYPFDYWNDRGLDYKETSINDFKHSWFNKGIDSQLDAYIRLEKQFHEDSYGNCLILKYKGPKYLIEADKDYYLGRARVSDSSFESTDFHLHFNPVRKTLSLYQDKHNHDKAKEAEYLSQTN</sequence>
<reference evidence="1 2" key="1">
    <citation type="journal article" date="2023" name="Int. J. Syst. Evol. Microbiol.">
        <title>The observation of taxonomic boundaries for the 16SrII and 16SrXXV phytoplasmas using genome-based delimitation.</title>
        <authorList>
            <person name="Rodrigues Jardim B."/>
            <person name="Tran-Nguyen L.T.T."/>
            <person name="Gambley C."/>
            <person name="Al-Sadi A.M."/>
            <person name="Al-Subhi A.M."/>
            <person name="Foissac X."/>
            <person name="Salar P."/>
            <person name="Cai H."/>
            <person name="Yang J.Y."/>
            <person name="Davis R."/>
            <person name="Jones L."/>
            <person name="Rodoni B."/>
            <person name="Constable F.E."/>
        </authorList>
    </citation>
    <scope>NUCLEOTIDE SEQUENCE [LARGE SCALE GENOMIC DNA]</scope>
    <source>
        <strain evidence="1">BAWM-BFA-CoWB</strain>
    </source>
</reference>